<dbReference type="Pfam" id="PF03713">
    <property type="entry name" value="DUF305"/>
    <property type="match status" value="1"/>
</dbReference>
<reference evidence="3" key="1">
    <citation type="submission" date="2021-03" db="EMBL/GenBank/DDBJ databases">
        <title>Streptomyces poriferae sp. nov., a novel marine sponge-derived Actinobacteria species with anti-MRSA activity.</title>
        <authorList>
            <person name="Sandoval-Powers M."/>
            <person name="Kralova S."/>
            <person name="Nguyen G.-S."/>
            <person name="Fawwal D."/>
            <person name="Degnes K."/>
            <person name="Klinkenberg G."/>
            <person name="Sletta H."/>
            <person name="Wentzel A."/>
            <person name="Liles M.R."/>
        </authorList>
    </citation>
    <scope>NUCLEOTIDE SEQUENCE</scope>
    <source>
        <strain evidence="3">DSM 41794</strain>
    </source>
</reference>
<evidence type="ECO:0000313" key="3">
    <source>
        <dbReference type="EMBL" id="MBO0514259.1"/>
    </source>
</evidence>
<protein>
    <submittedName>
        <fullName evidence="3">DUF305 domain-containing protein</fullName>
    </submittedName>
</protein>
<accession>A0A939F9R5</accession>
<dbReference type="Proteomes" id="UP000664167">
    <property type="component" value="Unassembled WGS sequence"/>
</dbReference>
<feature type="chain" id="PRO_5039126105" evidence="1">
    <location>
        <begin position="26"/>
        <end position="197"/>
    </location>
</feature>
<comment type="caution">
    <text evidence="3">The sequence shown here is derived from an EMBL/GenBank/DDBJ whole genome shotgun (WGS) entry which is preliminary data.</text>
</comment>
<evidence type="ECO:0000259" key="2">
    <source>
        <dbReference type="Pfam" id="PF03713"/>
    </source>
</evidence>
<gene>
    <name evidence="3" type="ORF">J0695_21010</name>
</gene>
<dbReference type="PANTHER" id="PTHR36933:SF1">
    <property type="entry name" value="SLL0788 PROTEIN"/>
    <property type="match status" value="1"/>
</dbReference>
<keyword evidence="4" id="KW-1185">Reference proteome</keyword>
<dbReference type="PROSITE" id="PS51257">
    <property type="entry name" value="PROKAR_LIPOPROTEIN"/>
    <property type="match status" value="1"/>
</dbReference>
<keyword evidence="1" id="KW-0732">Signal</keyword>
<dbReference type="InterPro" id="IPR012347">
    <property type="entry name" value="Ferritin-like"/>
</dbReference>
<sequence>MTKCRKYSKRIAFAATVAAGGLLLAGCGGSDSKPKAAAATAAAADFNDADVMFAQMMIPHHQQALEMAELADGRASDPEITSMAGAIEKAQDPEIRTMTSWLKGWGKPVSASGMDHGMSGMSGMMSAQDMTRLKAAKGTAFDRKFAELMIGHHEGAVAMARTEQKDGRDAGAVAMAGDVVTAQSAEVARLRTILNRL</sequence>
<dbReference type="AlphaFoldDB" id="A0A939F9R5"/>
<dbReference type="RefSeq" id="WP_206963666.1">
    <property type="nucleotide sequence ID" value="NZ_BAAAJJ010000003.1"/>
</dbReference>
<proteinExistence type="predicted"/>
<name>A0A939F9R5_9ACTN</name>
<evidence type="ECO:0000256" key="1">
    <source>
        <dbReference type="SAM" id="SignalP"/>
    </source>
</evidence>
<dbReference type="InterPro" id="IPR005183">
    <property type="entry name" value="DUF305_CopM-like"/>
</dbReference>
<dbReference type="Gene3D" id="1.20.1260.10">
    <property type="match status" value="1"/>
</dbReference>
<dbReference type="EMBL" id="JAFLRJ010000191">
    <property type="protein sequence ID" value="MBO0514259.1"/>
    <property type="molecule type" value="Genomic_DNA"/>
</dbReference>
<evidence type="ECO:0000313" key="4">
    <source>
        <dbReference type="Proteomes" id="UP000664167"/>
    </source>
</evidence>
<feature type="signal peptide" evidence="1">
    <location>
        <begin position="1"/>
        <end position="25"/>
    </location>
</feature>
<dbReference type="PANTHER" id="PTHR36933">
    <property type="entry name" value="SLL0788 PROTEIN"/>
    <property type="match status" value="1"/>
</dbReference>
<feature type="domain" description="DUF305" evidence="2">
    <location>
        <begin position="50"/>
        <end position="194"/>
    </location>
</feature>
<organism evidence="3 4">
    <name type="scientific">Streptomyces beijiangensis</name>
    <dbReference type="NCBI Taxonomy" id="163361"/>
    <lineage>
        <taxon>Bacteria</taxon>
        <taxon>Bacillati</taxon>
        <taxon>Actinomycetota</taxon>
        <taxon>Actinomycetes</taxon>
        <taxon>Kitasatosporales</taxon>
        <taxon>Streptomycetaceae</taxon>
        <taxon>Streptomyces</taxon>
    </lineage>
</organism>